<evidence type="ECO:0000259" key="8">
    <source>
        <dbReference type="SMART" id="SM01340"/>
    </source>
</evidence>
<dbReference type="InterPro" id="IPR020568">
    <property type="entry name" value="Ribosomal_Su5_D2-typ_SF"/>
</dbReference>
<dbReference type="NCBIfam" id="TIGR00585">
    <property type="entry name" value="mutl"/>
    <property type="match status" value="1"/>
</dbReference>
<evidence type="ECO:0000256" key="2">
    <source>
        <dbReference type="ARBA" id="ARBA00006082"/>
    </source>
</evidence>
<dbReference type="PANTHER" id="PTHR10073">
    <property type="entry name" value="DNA MISMATCH REPAIR PROTEIN MLH, PMS, MUTL"/>
    <property type="match status" value="1"/>
</dbReference>
<comment type="subcellular location">
    <subcellularLocation>
        <location evidence="1">Nucleus</location>
    </subcellularLocation>
</comment>
<dbReference type="SUPFAM" id="SSF54211">
    <property type="entry name" value="Ribosomal protein S5 domain 2-like"/>
    <property type="match status" value="1"/>
</dbReference>
<evidence type="ECO:0000256" key="4">
    <source>
        <dbReference type="ARBA" id="ARBA00023204"/>
    </source>
</evidence>
<dbReference type="FunFam" id="3.30.565.10:FF:000109">
    <property type="entry name" value="Related to MLH1-DNA mismatch repair protein"/>
    <property type="match status" value="1"/>
</dbReference>
<dbReference type="Gene3D" id="3.30.565.10">
    <property type="entry name" value="Histidine kinase-like ATPase, C-terminal domain"/>
    <property type="match status" value="1"/>
</dbReference>
<evidence type="ECO:0000313" key="10">
    <source>
        <dbReference type="Proteomes" id="UP000249464"/>
    </source>
</evidence>
<organism evidence="9 10">
    <name type="scientific">Microbotryum silenes-dioicae</name>
    <dbReference type="NCBI Taxonomy" id="796604"/>
    <lineage>
        <taxon>Eukaryota</taxon>
        <taxon>Fungi</taxon>
        <taxon>Dikarya</taxon>
        <taxon>Basidiomycota</taxon>
        <taxon>Pucciniomycotina</taxon>
        <taxon>Microbotryomycetes</taxon>
        <taxon>Microbotryales</taxon>
        <taxon>Microbotryaceae</taxon>
        <taxon>Microbotryum</taxon>
    </lineage>
</organism>
<dbReference type="InterPro" id="IPR036890">
    <property type="entry name" value="HATPase_C_sf"/>
</dbReference>
<evidence type="ECO:0000313" key="9">
    <source>
        <dbReference type="EMBL" id="SGY77374.1"/>
    </source>
</evidence>
<dbReference type="PROSITE" id="PS00058">
    <property type="entry name" value="DNA_MISMATCH_REPAIR_1"/>
    <property type="match status" value="1"/>
</dbReference>
<dbReference type="GO" id="GO:0005524">
    <property type="term" value="F:ATP binding"/>
    <property type="evidence" value="ECO:0007669"/>
    <property type="project" value="InterPro"/>
</dbReference>
<feature type="domain" description="DNA mismatch repair protein S5" evidence="8">
    <location>
        <begin position="256"/>
        <end position="375"/>
    </location>
</feature>
<dbReference type="GO" id="GO:0030983">
    <property type="term" value="F:mismatched DNA binding"/>
    <property type="evidence" value="ECO:0007669"/>
    <property type="project" value="InterPro"/>
</dbReference>
<dbReference type="InterPro" id="IPR014721">
    <property type="entry name" value="Ribsml_uS5_D2-typ_fold_subgr"/>
</dbReference>
<evidence type="ECO:0000256" key="3">
    <source>
        <dbReference type="ARBA" id="ARBA00022763"/>
    </source>
</evidence>
<dbReference type="InterPro" id="IPR032189">
    <property type="entry name" value="Mlh1_C"/>
</dbReference>
<dbReference type="Proteomes" id="UP000249464">
    <property type="component" value="Unassembled WGS sequence"/>
</dbReference>
<keyword evidence="3" id="KW-0227">DNA damage</keyword>
<feature type="signal peptide" evidence="7">
    <location>
        <begin position="1"/>
        <end position="26"/>
    </location>
</feature>
<dbReference type="PANTHER" id="PTHR10073:SF12">
    <property type="entry name" value="DNA MISMATCH REPAIR PROTEIN MLH1"/>
    <property type="match status" value="1"/>
</dbReference>
<dbReference type="InterPro" id="IPR038973">
    <property type="entry name" value="MutL/Mlh/Pms-like"/>
</dbReference>
<dbReference type="SUPFAM" id="SSF55874">
    <property type="entry name" value="ATPase domain of HSP90 chaperone/DNA topoisomerase II/histidine kinase"/>
    <property type="match status" value="1"/>
</dbReference>
<keyword evidence="7" id="KW-0732">Signal</keyword>
<feature type="chain" id="PRO_5016144161" evidence="7">
    <location>
        <begin position="27"/>
        <end position="847"/>
    </location>
</feature>
<dbReference type="STRING" id="796604.A0A2X0PD09"/>
<dbReference type="FunFam" id="3.30.230.10:FF:000014">
    <property type="entry name" value="DNA mismatch repair protein Mlh1"/>
    <property type="match status" value="1"/>
</dbReference>
<dbReference type="GO" id="GO:0016887">
    <property type="term" value="F:ATP hydrolysis activity"/>
    <property type="evidence" value="ECO:0007669"/>
    <property type="project" value="InterPro"/>
</dbReference>
<dbReference type="GO" id="GO:0032389">
    <property type="term" value="C:MutLalpha complex"/>
    <property type="evidence" value="ECO:0007669"/>
    <property type="project" value="TreeGrafter"/>
</dbReference>
<dbReference type="Gene3D" id="3.30.230.10">
    <property type="match status" value="1"/>
</dbReference>
<dbReference type="InterPro" id="IPR014762">
    <property type="entry name" value="DNA_mismatch_repair_CS"/>
</dbReference>
<reference evidence="9 10" key="1">
    <citation type="submission" date="2016-11" db="EMBL/GenBank/DDBJ databases">
        <authorList>
            <person name="Jaros S."/>
            <person name="Januszkiewicz K."/>
            <person name="Wedrychowicz H."/>
        </authorList>
    </citation>
    <scope>NUCLEOTIDE SEQUENCE [LARGE SCALE GENOMIC DNA]</scope>
</reference>
<dbReference type="Pfam" id="PF16413">
    <property type="entry name" value="Mlh1_C"/>
    <property type="match status" value="2"/>
</dbReference>
<dbReference type="EMBL" id="FQNC01000047">
    <property type="protein sequence ID" value="SGY77374.1"/>
    <property type="molecule type" value="Genomic_DNA"/>
</dbReference>
<dbReference type="GO" id="GO:0006298">
    <property type="term" value="P:mismatch repair"/>
    <property type="evidence" value="ECO:0007669"/>
    <property type="project" value="InterPro"/>
</dbReference>
<dbReference type="GO" id="GO:0140664">
    <property type="term" value="F:ATP-dependent DNA damage sensor activity"/>
    <property type="evidence" value="ECO:0007669"/>
    <property type="project" value="InterPro"/>
</dbReference>
<keyword evidence="4" id="KW-0234">DNA repair</keyword>
<evidence type="ECO:0000256" key="1">
    <source>
        <dbReference type="ARBA" id="ARBA00004123"/>
    </source>
</evidence>
<accession>A0A2X0PD09</accession>
<keyword evidence="5" id="KW-0539">Nucleus</keyword>
<evidence type="ECO:0000256" key="5">
    <source>
        <dbReference type="ARBA" id="ARBA00023242"/>
    </source>
</evidence>
<dbReference type="InterPro" id="IPR013507">
    <property type="entry name" value="DNA_mismatch_S5_2-like"/>
</dbReference>
<comment type="similarity">
    <text evidence="2">Belongs to the DNA mismatch repair MutL/HexB family.</text>
</comment>
<gene>
    <name evidence="9" type="primary">BQ5605_C005g03618</name>
    <name evidence="9" type="ORF">BQ5605_C005G03618</name>
</gene>
<dbReference type="AlphaFoldDB" id="A0A2X0PD09"/>
<feature type="compositionally biased region" description="Acidic residues" evidence="6">
    <location>
        <begin position="497"/>
        <end position="511"/>
    </location>
</feature>
<feature type="region of interest" description="Disordered" evidence="6">
    <location>
        <begin position="755"/>
        <end position="785"/>
    </location>
</feature>
<proteinExistence type="inferred from homology"/>
<protein>
    <submittedName>
        <fullName evidence="9">BQ5605_C005g03618 protein</fullName>
    </submittedName>
</protein>
<feature type="compositionally biased region" description="Basic and acidic residues" evidence="6">
    <location>
        <begin position="451"/>
        <end position="464"/>
    </location>
</feature>
<dbReference type="Pfam" id="PF13589">
    <property type="entry name" value="HATPase_c_3"/>
    <property type="match status" value="1"/>
</dbReference>
<evidence type="ECO:0000256" key="7">
    <source>
        <dbReference type="SAM" id="SignalP"/>
    </source>
</evidence>
<dbReference type="CDD" id="cd16926">
    <property type="entry name" value="HATPase_MutL-MLH-PMS-like"/>
    <property type="match status" value="1"/>
</dbReference>
<feature type="compositionally biased region" description="Polar residues" evidence="6">
    <location>
        <begin position="516"/>
        <end position="532"/>
    </location>
</feature>
<dbReference type="InterPro" id="IPR002099">
    <property type="entry name" value="MutL/Mlh/PMS"/>
</dbReference>
<feature type="region of interest" description="Disordered" evidence="6">
    <location>
        <begin position="385"/>
        <end position="532"/>
    </location>
</feature>
<name>A0A2X0PD09_9BASI</name>
<sequence>MSSAKAGALVSCSGAVLCILLSVADAGRWLAGAPPPPKVITKLAEDVVNRIAAGEIIQRPANALKELIENALDAGSTSIRITVKDGGIKLFQIQDNGSGIRKADLPILCERFTTSKLKAFDDLSRLGTYGFRGEALASISHVAHISVTTKTRDDACAWKASYSDGVMIPVKAGATSNEPVPCAGNDGTLIVVEDLFYNVPMRLKALRSSSDEYMHIVAVVLQYSIHNAGVAMVCKKASSANPEVNTPVGATVLDNIGLHYGEHVKRELVELDLKDEELGIKVKGWLSGPNYGVKKGTFLFFINHRLVKCSSLKQALEAFYAALLAKGSHPFVYLSLEISPSRVDVNVHPTKSEVGFEDEDEVVKIICDAVADKFAASNESRSFQIQTLLPGASRPSDGPSTSTRDQGGSNNAGHSSPSTSIRKVAPKSMIRTDYKTRTLDSMFEPVPSPLHDQDKGSGKGRAMEVDDNGDQVIDPGRGDENEDQPPVSSKRKRMMGAEEDETEDDDDIVIEEEPRSISTTRPELQKATSVKIPQSQTTLRSIRELRQEVLDRADKDLDAIVKGHIFVGVADLKLHLSLIQHRTKLYSVNHAALSEELFYQLALRQFGQFARIDLQPPVPLRDMIKLAVESDEGREAAQMPAEEIVERLYDTIHQRRAMLEEYFALSISVEGMIESLPLIIPGFLPNLVKLPLCESSCSQYEPDPSTDLILLFLSDKVLLRSGVVVDWEDEKPCFESFLRELAFFYIPGPSAPEFDDNVAASESDPSTADEHRPAPSGRTEAQEKEEKRALQHIVWPVAKQYLVAPDHLKKRDVVQLTSMENLFKVREVLILVALMMQSSKKCDRKLL</sequence>
<evidence type="ECO:0000256" key="6">
    <source>
        <dbReference type="SAM" id="MobiDB-lite"/>
    </source>
</evidence>
<dbReference type="GO" id="GO:0061982">
    <property type="term" value="P:meiosis I cell cycle process"/>
    <property type="evidence" value="ECO:0007669"/>
    <property type="project" value="UniProtKB-ARBA"/>
</dbReference>
<keyword evidence="10" id="KW-1185">Reference proteome</keyword>
<feature type="compositionally biased region" description="Polar residues" evidence="6">
    <location>
        <begin position="398"/>
        <end position="421"/>
    </location>
</feature>
<dbReference type="Pfam" id="PF01119">
    <property type="entry name" value="DNA_mis_repair"/>
    <property type="match status" value="1"/>
</dbReference>
<dbReference type="SMART" id="SM01340">
    <property type="entry name" value="DNA_mis_repair"/>
    <property type="match status" value="1"/>
</dbReference>